<feature type="compositionally biased region" description="Low complexity" evidence="1">
    <location>
        <begin position="93"/>
        <end position="103"/>
    </location>
</feature>
<protein>
    <submittedName>
        <fullName evidence="2">Uncharacterized protein</fullName>
    </submittedName>
</protein>
<name>A0ABR1SD20_9PEZI</name>
<feature type="compositionally biased region" description="Basic and acidic residues" evidence="1">
    <location>
        <begin position="79"/>
        <end position="90"/>
    </location>
</feature>
<dbReference type="Proteomes" id="UP001444661">
    <property type="component" value="Unassembled WGS sequence"/>
</dbReference>
<organism evidence="2 3">
    <name type="scientific">Apiospora rasikravindrae</name>
    <dbReference type="NCBI Taxonomy" id="990691"/>
    <lineage>
        <taxon>Eukaryota</taxon>
        <taxon>Fungi</taxon>
        <taxon>Dikarya</taxon>
        <taxon>Ascomycota</taxon>
        <taxon>Pezizomycotina</taxon>
        <taxon>Sordariomycetes</taxon>
        <taxon>Xylariomycetidae</taxon>
        <taxon>Amphisphaeriales</taxon>
        <taxon>Apiosporaceae</taxon>
        <taxon>Apiospora</taxon>
    </lineage>
</organism>
<gene>
    <name evidence="2" type="ORF">PG993_011027</name>
</gene>
<evidence type="ECO:0000256" key="1">
    <source>
        <dbReference type="SAM" id="MobiDB-lite"/>
    </source>
</evidence>
<evidence type="ECO:0000313" key="2">
    <source>
        <dbReference type="EMBL" id="KAK8029736.1"/>
    </source>
</evidence>
<proteinExistence type="predicted"/>
<evidence type="ECO:0000313" key="3">
    <source>
        <dbReference type="Proteomes" id="UP001444661"/>
    </source>
</evidence>
<keyword evidence="3" id="KW-1185">Reference proteome</keyword>
<reference evidence="2 3" key="1">
    <citation type="submission" date="2023-01" db="EMBL/GenBank/DDBJ databases">
        <title>Analysis of 21 Apiospora genomes using comparative genomics revels a genus with tremendous synthesis potential of carbohydrate active enzymes and secondary metabolites.</title>
        <authorList>
            <person name="Sorensen T."/>
        </authorList>
    </citation>
    <scope>NUCLEOTIDE SEQUENCE [LARGE SCALE GENOMIC DNA]</scope>
    <source>
        <strain evidence="2 3">CBS 33761</strain>
    </source>
</reference>
<feature type="compositionally biased region" description="Low complexity" evidence="1">
    <location>
        <begin position="60"/>
        <end position="72"/>
    </location>
</feature>
<accession>A0ABR1SD20</accession>
<comment type="caution">
    <text evidence="2">The sequence shown here is derived from an EMBL/GenBank/DDBJ whole genome shotgun (WGS) entry which is preliminary data.</text>
</comment>
<sequence length="103" mass="10652">MAREGTRSATGNSKPRVFETVDTAPAIKRTTKPKTTKKPAAESTSVTTKPAGVTKKTPAKKNGVAAKVKSAVSRATGKAKTEAKTDEVKAKKATASKPKTAAK</sequence>
<dbReference type="EMBL" id="JAQQWK010000010">
    <property type="protein sequence ID" value="KAK8029736.1"/>
    <property type="molecule type" value="Genomic_DNA"/>
</dbReference>
<feature type="region of interest" description="Disordered" evidence="1">
    <location>
        <begin position="1"/>
        <end position="103"/>
    </location>
</feature>